<evidence type="ECO:0000256" key="1">
    <source>
        <dbReference type="SAM" id="MobiDB-lite"/>
    </source>
</evidence>
<evidence type="ECO:0000256" key="2">
    <source>
        <dbReference type="SAM" id="SignalP"/>
    </source>
</evidence>
<feature type="signal peptide" evidence="2">
    <location>
        <begin position="1"/>
        <end position="23"/>
    </location>
</feature>
<dbReference type="PANTHER" id="PTHR35472">
    <property type="match status" value="1"/>
</dbReference>
<protein>
    <submittedName>
        <fullName evidence="3">Uncharacterized protein</fullName>
    </submittedName>
</protein>
<organism evidence="3 4">
    <name type="scientific">Morus notabilis</name>
    <dbReference type="NCBI Taxonomy" id="981085"/>
    <lineage>
        <taxon>Eukaryota</taxon>
        <taxon>Viridiplantae</taxon>
        <taxon>Streptophyta</taxon>
        <taxon>Embryophyta</taxon>
        <taxon>Tracheophyta</taxon>
        <taxon>Spermatophyta</taxon>
        <taxon>Magnoliopsida</taxon>
        <taxon>eudicotyledons</taxon>
        <taxon>Gunneridae</taxon>
        <taxon>Pentapetalae</taxon>
        <taxon>rosids</taxon>
        <taxon>fabids</taxon>
        <taxon>Rosales</taxon>
        <taxon>Moraceae</taxon>
        <taxon>Moreae</taxon>
        <taxon>Morus</taxon>
    </lineage>
</organism>
<evidence type="ECO:0000313" key="3">
    <source>
        <dbReference type="EMBL" id="EXC15967.1"/>
    </source>
</evidence>
<feature type="compositionally biased region" description="Polar residues" evidence="1">
    <location>
        <begin position="40"/>
        <end position="57"/>
    </location>
</feature>
<reference evidence="4" key="1">
    <citation type="submission" date="2013-01" db="EMBL/GenBank/DDBJ databases">
        <title>Draft Genome Sequence of a Mulberry Tree, Morus notabilis C.K. Schneid.</title>
        <authorList>
            <person name="He N."/>
            <person name="Zhao S."/>
        </authorList>
    </citation>
    <scope>NUCLEOTIDE SEQUENCE</scope>
</reference>
<dbReference type="Proteomes" id="UP000030645">
    <property type="component" value="Unassembled WGS sequence"/>
</dbReference>
<gene>
    <name evidence="3" type="ORF">L484_015770</name>
</gene>
<dbReference type="EMBL" id="KE345785">
    <property type="protein sequence ID" value="EXC15967.1"/>
    <property type="molecule type" value="Genomic_DNA"/>
</dbReference>
<feature type="compositionally biased region" description="Basic and acidic residues" evidence="1">
    <location>
        <begin position="27"/>
        <end position="39"/>
    </location>
</feature>
<accession>W9S7H2</accession>
<evidence type="ECO:0000313" key="4">
    <source>
        <dbReference type="Proteomes" id="UP000030645"/>
    </source>
</evidence>
<feature type="chain" id="PRO_5004928951" evidence="2">
    <location>
        <begin position="24"/>
        <end position="79"/>
    </location>
</feature>
<sequence>MRVQKPLILLLILAIFLARFSCGSTARDSRKEKEQRPRNENSSSMFSQRDSEILNSLRTRKTKIVSHRNVPTGPNPLHN</sequence>
<keyword evidence="2" id="KW-0732">Signal</keyword>
<keyword evidence="4" id="KW-1185">Reference proteome</keyword>
<dbReference type="PANTHER" id="PTHR35472:SF3">
    <property type="entry name" value="CLAVATA3_ESR (CLE) GENE FAMILY MEMBER MTCLE05"/>
    <property type="match status" value="1"/>
</dbReference>
<proteinExistence type="predicted"/>
<name>W9S7H2_9ROSA</name>
<dbReference type="AlphaFoldDB" id="W9S7H2"/>
<feature type="region of interest" description="Disordered" evidence="1">
    <location>
        <begin position="25"/>
        <end position="79"/>
    </location>
</feature>
<dbReference type="InterPro" id="IPR055317">
    <property type="entry name" value="CLE14-like"/>
</dbReference>